<gene>
    <name evidence="1" type="ORF">BRARA_D00716</name>
</gene>
<accession>A0A397ZIR2</accession>
<evidence type="ECO:0008006" key="3">
    <source>
        <dbReference type="Google" id="ProtNLM"/>
    </source>
</evidence>
<evidence type="ECO:0000313" key="2">
    <source>
        <dbReference type="Proteomes" id="UP000264353"/>
    </source>
</evidence>
<name>A0A397ZIR2_BRACM</name>
<sequence length="132" mass="15768">MKREKNHKIQGMWMLLLPTADSSKRREVKHTSISRLNCRNYPLDYKECGGTKFVKRHFKEGEFIRLEDVKAKLVNMGPHRDRLKMVVIFFLALDDLDFCRTFPWGRYTYDYMLKEISHTIDHFGGLVKEKIL</sequence>
<reference evidence="1 2" key="1">
    <citation type="submission" date="2018-06" db="EMBL/GenBank/DDBJ databases">
        <title>WGS assembly of Brassica rapa FPsc.</title>
        <authorList>
            <person name="Bowman J."/>
            <person name="Kohchi T."/>
            <person name="Yamato K."/>
            <person name="Jenkins J."/>
            <person name="Shu S."/>
            <person name="Ishizaki K."/>
            <person name="Yamaoka S."/>
            <person name="Nishihama R."/>
            <person name="Nakamura Y."/>
            <person name="Berger F."/>
            <person name="Adam C."/>
            <person name="Aki S."/>
            <person name="Althoff F."/>
            <person name="Araki T."/>
            <person name="Arteaga-Vazquez M."/>
            <person name="Balasubrmanian S."/>
            <person name="Bauer D."/>
            <person name="Boehm C."/>
            <person name="Briginshaw L."/>
            <person name="Caballero-Perez J."/>
            <person name="Catarino B."/>
            <person name="Chen F."/>
            <person name="Chiyoda S."/>
            <person name="Chovatia M."/>
            <person name="Davies K."/>
            <person name="Delmans M."/>
            <person name="Demura T."/>
            <person name="Dierschke T."/>
            <person name="Dolan L."/>
            <person name="Dorantes-Acosta A."/>
            <person name="Eklund D."/>
            <person name="Florent S."/>
            <person name="Flores-Sandoval E."/>
            <person name="Fujiyama A."/>
            <person name="Fukuzawa H."/>
            <person name="Galik B."/>
            <person name="Grimanelli D."/>
            <person name="Grimwood J."/>
            <person name="Grossniklaus U."/>
            <person name="Hamada T."/>
            <person name="Haseloff J."/>
            <person name="Hetherington A."/>
            <person name="Higo A."/>
            <person name="Hirakawa Y."/>
            <person name="Hundley H."/>
            <person name="Ikeda Y."/>
            <person name="Inoue K."/>
            <person name="Inoue S."/>
            <person name="Ishida S."/>
            <person name="Jia Q."/>
            <person name="Kakita M."/>
            <person name="Kanazawa T."/>
            <person name="Kawai Y."/>
            <person name="Kawashima T."/>
            <person name="Kennedy M."/>
            <person name="Kinose K."/>
            <person name="Kinoshita T."/>
            <person name="Kohara Y."/>
            <person name="Koide E."/>
            <person name="Komatsu K."/>
            <person name="Kopischke S."/>
            <person name="Kubo M."/>
            <person name="Kyozuka J."/>
            <person name="Lagercrantz U."/>
            <person name="Lin S."/>
            <person name="Lindquist E."/>
            <person name="Lipzen A."/>
            <person name="Lu C."/>
            <person name="Luna E."/>
            <person name="Martienssen R."/>
            <person name="Minamino N."/>
            <person name="Mizutani M."/>
            <person name="Mizutani M."/>
            <person name="Mochizuki N."/>
            <person name="Monte I."/>
            <person name="Mosher R."/>
            <person name="Nagasaki H."/>
            <person name="Nakagami H."/>
            <person name="Naramoto S."/>
            <person name="Nishitani K."/>
            <person name="Ohtani M."/>
            <person name="Okamoto T."/>
            <person name="Okumura M."/>
            <person name="Phillips J."/>
            <person name="Pollak B."/>
            <person name="Reinders A."/>
            <person name="Roevekamp M."/>
            <person name="Sano R."/>
            <person name="Sawa S."/>
            <person name="Schmid M."/>
            <person name="Shirakawa M."/>
            <person name="Solano R."/>
            <person name="Spunde A."/>
            <person name="Suetsugu N."/>
            <person name="Sugano S."/>
            <person name="Sugiyama A."/>
            <person name="Sun R."/>
            <person name="Suzuki Y."/>
            <person name="Takenaka M."/>
            <person name="Takezawa D."/>
            <person name="Tomogane H."/>
            <person name="Tsuzuki M."/>
            <person name="Ueda T."/>
            <person name="Umeda M."/>
            <person name="Ward J."/>
            <person name="Watanabe Y."/>
            <person name="Yazaki K."/>
            <person name="Yokoyama R."/>
            <person name="Yoshitake Y."/>
            <person name="Yotsui I."/>
            <person name="Zachgo S."/>
            <person name="Schmutz J."/>
        </authorList>
    </citation>
    <scope>NUCLEOTIDE SEQUENCE [LARGE SCALE GENOMIC DNA]</scope>
    <source>
        <strain evidence="2">cv. B-3</strain>
    </source>
</reference>
<proteinExistence type="predicted"/>
<organism evidence="1 2">
    <name type="scientific">Brassica campestris</name>
    <name type="common">Field mustard</name>
    <dbReference type="NCBI Taxonomy" id="3711"/>
    <lineage>
        <taxon>Eukaryota</taxon>
        <taxon>Viridiplantae</taxon>
        <taxon>Streptophyta</taxon>
        <taxon>Embryophyta</taxon>
        <taxon>Tracheophyta</taxon>
        <taxon>Spermatophyta</taxon>
        <taxon>Magnoliopsida</taxon>
        <taxon>eudicotyledons</taxon>
        <taxon>Gunneridae</taxon>
        <taxon>Pentapetalae</taxon>
        <taxon>rosids</taxon>
        <taxon>malvids</taxon>
        <taxon>Brassicales</taxon>
        <taxon>Brassicaceae</taxon>
        <taxon>Brassiceae</taxon>
        <taxon>Brassica</taxon>
    </lineage>
</organism>
<dbReference type="AlphaFoldDB" id="A0A397ZIR2"/>
<dbReference type="Proteomes" id="UP000264353">
    <property type="component" value="Chromosome A4"/>
</dbReference>
<evidence type="ECO:0000313" key="1">
    <source>
        <dbReference type="EMBL" id="RID65527.1"/>
    </source>
</evidence>
<protein>
    <recommendedName>
        <fullName evidence="3">DUF1985 domain-containing protein</fullName>
    </recommendedName>
</protein>
<dbReference type="EMBL" id="CM010631">
    <property type="protein sequence ID" value="RID65527.1"/>
    <property type="molecule type" value="Genomic_DNA"/>
</dbReference>